<reference evidence="2" key="1">
    <citation type="submission" date="2000-06" db="EMBL/GenBank/DDBJ databases">
        <title>Identification of a novel protein involved in the activation of protein tyrosine kinase and MAP kinase.</title>
        <authorList>
            <person name="Chen Z.-J."/>
            <person name="Che D."/>
            <person name="Liu S."/>
            <person name="Vetter M."/>
            <person name="Tsai M.-L."/>
            <person name="Chang C.-H."/>
        </authorList>
    </citation>
    <scope>NUCLEOTIDE SEQUENCE</scope>
</reference>
<feature type="region of interest" description="Disordered" evidence="1">
    <location>
        <begin position="79"/>
        <end position="104"/>
    </location>
</feature>
<organism evidence="2">
    <name type="scientific">Rattus norvegicus</name>
    <name type="common">Rat</name>
    <dbReference type="NCBI Taxonomy" id="10116"/>
    <lineage>
        <taxon>Eukaryota</taxon>
        <taxon>Metazoa</taxon>
        <taxon>Chordata</taxon>
        <taxon>Craniata</taxon>
        <taxon>Vertebrata</taxon>
        <taxon>Euteleostomi</taxon>
        <taxon>Mammalia</taxon>
        <taxon>Eutheria</taxon>
        <taxon>Euarchontoglires</taxon>
        <taxon>Glires</taxon>
        <taxon>Rodentia</taxon>
        <taxon>Myomorpha</taxon>
        <taxon>Muroidea</taxon>
        <taxon>Muridae</taxon>
        <taxon>Murinae</taxon>
        <taxon>Rattus</taxon>
    </lineage>
</organism>
<dbReference type="EMBL" id="AF275266">
    <property type="protein sequence ID" value="AAG50204.1"/>
    <property type="molecule type" value="mRNA"/>
</dbReference>
<name>Q99PK4_RAT</name>
<evidence type="ECO:0000256" key="1">
    <source>
        <dbReference type="SAM" id="MobiDB-lite"/>
    </source>
</evidence>
<feature type="region of interest" description="Disordered" evidence="1">
    <location>
        <begin position="1"/>
        <end position="65"/>
    </location>
</feature>
<sequence length="104" mass="10713">MRSAQGPTMGAGLDAWQLTQTGWSVEGAQPSPSGTSGLPHPLRSLPFEHHRNMSPSTGPDLSAGQGCCVNHWQLSGSLRPGAGSSPGLLSLSLNQQPAAPECKV</sequence>
<accession>Q99PK4</accession>
<proteinExistence type="evidence at transcript level"/>
<feature type="compositionally biased region" description="Low complexity" evidence="1">
    <location>
        <begin position="79"/>
        <end position="93"/>
    </location>
</feature>
<evidence type="ECO:0000313" key="2">
    <source>
        <dbReference type="EMBL" id="AAG50204.1"/>
    </source>
</evidence>
<protein>
    <submittedName>
        <fullName evidence="2">PDRP</fullName>
    </submittedName>
</protein>
<dbReference type="AlphaFoldDB" id="Q99PK4"/>